<name>A0ABS7YM35_9VIBR</name>
<gene>
    <name evidence="2" type="ORF">LDJ79_11560</name>
</gene>
<dbReference type="Pfam" id="PF03992">
    <property type="entry name" value="ABM"/>
    <property type="match status" value="1"/>
</dbReference>
<dbReference type="GO" id="GO:0004497">
    <property type="term" value="F:monooxygenase activity"/>
    <property type="evidence" value="ECO:0007669"/>
    <property type="project" value="UniProtKB-KW"/>
</dbReference>
<comment type="caution">
    <text evidence="2">The sequence shown here is derived from an EMBL/GenBank/DDBJ whole genome shotgun (WGS) entry which is preliminary data.</text>
</comment>
<accession>A0ABS7YM35</accession>
<protein>
    <submittedName>
        <fullName evidence="2">Antibiotic biosynthesis monooxygenase</fullName>
    </submittedName>
</protein>
<evidence type="ECO:0000259" key="1">
    <source>
        <dbReference type="PROSITE" id="PS51725"/>
    </source>
</evidence>
<dbReference type="RefSeq" id="WP_225250680.1">
    <property type="nucleotide sequence ID" value="NZ_JAIWIU010000069.1"/>
</dbReference>
<dbReference type="Gene3D" id="3.30.70.100">
    <property type="match status" value="1"/>
</dbReference>
<reference evidence="3" key="1">
    <citation type="submission" date="2023-07" db="EMBL/GenBank/DDBJ databases">
        <title>Molecular identification of indigenous halophilic bacteria isolated from red sea cost, biodegradation of synthetic dyes and assessment of degraded metabolite toxicity.</title>
        <authorList>
            <person name="Chaieb K."/>
            <person name="Altayb H.N."/>
        </authorList>
    </citation>
    <scope>NUCLEOTIDE SEQUENCE [LARGE SCALE GENOMIC DNA]</scope>
    <source>
        <strain evidence="3">K20</strain>
    </source>
</reference>
<organism evidence="2 3">
    <name type="scientific">Vibrio tritonius</name>
    <dbReference type="NCBI Taxonomy" id="1435069"/>
    <lineage>
        <taxon>Bacteria</taxon>
        <taxon>Pseudomonadati</taxon>
        <taxon>Pseudomonadota</taxon>
        <taxon>Gammaproteobacteria</taxon>
        <taxon>Vibrionales</taxon>
        <taxon>Vibrionaceae</taxon>
        <taxon>Vibrio</taxon>
    </lineage>
</organism>
<dbReference type="InterPro" id="IPR011008">
    <property type="entry name" value="Dimeric_a/b-barrel"/>
</dbReference>
<evidence type="ECO:0000313" key="2">
    <source>
        <dbReference type="EMBL" id="MCA2016751.1"/>
    </source>
</evidence>
<feature type="domain" description="ABM" evidence="1">
    <location>
        <begin position="2"/>
        <end position="98"/>
    </location>
</feature>
<keyword evidence="2" id="KW-0503">Monooxygenase</keyword>
<dbReference type="InterPro" id="IPR007138">
    <property type="entry name" value="ABM_dom"/>
</dbReference>
<dbReference type="PROSITE" id="PS51725">
    <property type="entry name" value="ABM"/>
    <property type="match status" value="1"/>
</dbReference>
<dbReference type="Proteomes" id="UP001199044">
    <property type="component" value="Unassembled WGS sequence"/>
</dbReference>
<dbReference type="SUPFAM" id="SSF54909">
    <property type="entry name" value="Dimeric alpha+beta barrel"/>
    <property type="match status" value="1"/>
</dbReference>
<evidence type="ECO:0000313" key="3">
    <source>
        <dbReference type="Proteomes" id="UP001199044"/>
    </source>
</evidence>
<keyword evidence="2" id="KW-0560">Oxidoreductase</keyword>
<proteinExistence type="predicted"/>
<sequence>MLTIIAQLKVKTDKLEEYLPLISMLTNNIVGKRKGCITYSFNQRRDAPTEFVLYEQWESQEDLDNHIHYLISLLGPSNSGGILPKKLMDMYESGQSYYYDVVGENDQNRL</sequence>
<keyword evidence="3" id="KW-1185">Reference proteome</keyword>
<dbReference type="EMBL" id="JAIWIU010000069">
    <property type="protein sequence ID" value="MCA2016751.1"/>
    <property type="molecule type" value="Genomic_DNA"/>
</dbReference>